<evidence type="ECO:0000256" key="3">
    <source>
        <dbReference type="SAM" id="MobiDB-lite"/>
    </source>
</evidence>
<feature type="compositionally biased region" description="Polar residues" evidence="3">
    <location>
        <begin position="1942"/>
        <end position="1953"/>
    </location>
</feature>
<dbReference type="InterPro" id="IPR011993">
    <property type="entry name" value="PH-like_dom_sf"/>
</dbReference>
<dbReference type="InterPro" id="IPR043537">
    <property type="entry name" value="Tiam1/Tiam2/Sif"/>
</dbReference>
<feature type="compositionally biased region" description="Basic and acidic residues" evidence="3">
    <location>
        <begin position="1822"/>
        <end position="1835"/>
    </location>
</feature>
<feature type="compositionally biased region" description="Polar residues" evidence="3">
    <location>
        <begin position="1722"/>
        <end position="1738"/>
    </location>
</feature>
<gene>
    <name evidence="10" type="primary">LOC112457825</name>
</gene>
<dbReference type="PROSITE" id="PS50003">
    <property type="entry name" value="PH_DOMAIN"/>
    <property type="match status" value="1"/>
</dbReference>
<feature type="compositionally biased region" description="Polar residues" evidence="3">
    <location>
        <begin position="253"/>
        <end position="271"/>
    </location>
</feature>
<feature type="region of interest" description="Disordered" evidence="3">
    <location>
        <begin position="1028"/>
        <end position="1062"/>
    </location>
</feature>
<feature type="compositionally biased region" description="Low complexity" evidence="3">
    <location>
        <begin position="1857"/>
        <end position="1872"/>
    </location>
</feature>
<evidence type="ECO:0000259" key="6">
    <source>
        <dbReference type="PROSITE" id="PS50106"/>
    </source>
</evidence>
<feature type="domain" description="PH" evidence="4">
    <location>
        <begin position="777"/>
        <end position="890"/>
    </location>
</feature>
<evidence type="ECO:0000256" key="2">
    <source>
        <dbReference type="ARBA" id="ARBA00022737"/>
    </source>
</evidence>
<dbReference type="PROSITE" id="PS50229">
    <property type="entry name" value="WH1"/>
    <property type="match status" value="1"/>
</dbReference>
<dbReference type="FunFam" id="2.30.29.30:FF:000373">
    <property type="entry name" value="Protein still life, isoform SIF type"/>
    <property type="match status" value="1"/>
</dbReference>
<dbReference type="InterPro" id="IPR036034">
    <property type="entry name" value="PDZ_sf"/>
</dbReference>
<dbReference type="PANTHER" id="PTHR46001:SF3">
    <property type="entry name" value="PROTEIN STILL LIFE, ISOFORM SIF TYPE 1"/>
    <property type="match status" value="1"/>
</dbReference>
<feature type="region of interest" description="Disordered" evidence="3">
    <location>
        <begin position="1722"/>
        <end position="1872"/>
    </location>
</feature>
<feature type="domain" description="PDZ" evidence="6">
    <location>
        <begin position="1145"/>
        <end position="1221"/>
    </location>
</feature>
<dbReference type="RefSeq" id="XP_024876873.1">
    <property type="nucleotide sequence ID" value="XM_025021105.1"/>
</dbReference>
<accession>A0A6J1Q5C7</accession>
<dbReference type="InterPro" id="IPR040655">
    <property type="entry name" value="TIAM1_CC-Ex"/>
</dbReference>
<sequence length="1953" mass="220352">MGNKLSCSCAPLIRSKTYRYEDSPWQAGARGGMGGGGGRRGDTGHLLRCGSLRERKRLWAEVFHVNSSGGGTVKWQQVSEDLVPVNITCIQDSPECVFHITAYNSQVDKILDVRLVQPGTRIGQASECFVYWKDTVTNDTWGLNFTSPIDAKQFRECCSPSFKISRKASSSYSLKLEPPNKQKIKTRRKPLSTPASPSRSREPQCTCMTPEQFARLRSQDTRYRSPCGPSTLPRTMGRSTEMDMTPGRDKITAATSSASLYDNVNNTSGTPGKTPKAGDSAKQKEKQNETCQTTPKTANIGIGTVTVGSQASIDSPDDKGSTISPKKQKSQDTSTQQNGIEMLKSEGTQAGGTLQSNPRSFHRKEQLHHTKSADYTELEMQNGNLFNIVNNNHGHRSKSKSTDDMRIENAQNGISLDSNTLKRMLKPMPSIDSPVTSPEMTRKRHSHHSYHYHPSNNNQKYMMQEVDNENYAHPYRAPYNNKFQGSRSAHDMSRQYSGGRGRTYLDSERNRCTGDMSPPSDNVIFDNQCYATTPSSSNGNSDMEQPNHCNSRRCNGGQTYQQSMQSVSTPGSPTSRLLLEYEMHLRNTLAKGMDAESYSLRTFEALLTQSMENLEFAENIPLNVQRTPHASRRRSSSNKSSTLPLSYRYCNERQNSKDRDGYYSDRNEMVREKRERDAERDRGYLSDYNSRGTFDRQDSVRSDYMSDRDGRYGIVQQASLESTDSRLCYLTSSEMSDDDRMSLTTAVSDDDDGESAINSPYRKQTGTAAASFNCTGAVRKAGFLSVKKWLLRKKHQIELAKKRGWRGYWVCLKGTTLLFYPCDSQESRAMEAAPKHLIIVDGAIMQPIPEHPKKDYIFCLSTAFGDAYLFQAPCQVELENWVNSIHSACAAAFARHRGKTGTLHLLQEEIFRLEKAIESDHKMKHMADLQQSVVSDVDTKQQINNQIVQWEENLERLHCEQFRLRCYMASLQSGELPNPKSLLTHVSRATKQTLNKLGVFTVSSFHAFICARSPSLLNNLLAGRGATKRRPPLLSRSNSGSSRRSLQISSRDEEKSVKVSVPENQVRSSGHRLVSVFLRDAMTVEEFLASACTRKNLNPMEHFVRVKKRRDMEDHNYFVPHRTDLIETYLHTHEIVEVCAKILYQVELQRNTLEQMWGFSVEAELIENSDRQDELCCYVSRVEDKSVAMQNGIIKGDEIMVINGAIVSDLDMMYLESVLQEEVGLCMMMRSSRTEPPDLTGIMRVTDDIIDSLVCPPPPTDPPVISEEMISGLIVPAPGWSKENIMQECSSAGHMDNKQSSRTNSFEIENLLKTAEQVTGICRSPGETRKSSPTGSVVSSHSQALTPSRQLSDAEKLKKVILELIETERTYVKNLNNLLENYLEPLKRETFLSNAEINALFGNIQEIVTFQRQFLQNLDHAIEMEVDFNSFDHPSQFKGVLFSIGSAFLYYVNHFKLYSSFCASHSKAQKVLHPNEGNQALQEFLQARNPRQQHSSTLESYLIKPIQRILKYPLLLQQLRNLTDERSEEHQHLIEALKGMEKVAEHINEMQRIHEEYGAIFDHLFRQHQKSCKQPIDLSPGDLLYYGGVEWLNISDFLGKIKKGLELHAMCFVFKSAVVFLCKERLRQKKKLMGVSTKANSSEVEIIRYQVLIPVTEVQVRASSAKDMESHFLWELIHLRSQLQRRSEKVYVLSNSTTEFRNAFLKTIRQIIRESVRNMSIPSTKNMSQAPMSMTPRMSTGHVEKFSKQQVGQTQNGNGVTGTLSKKAMKQQLLSSSHKRKYSQSKQPVEHESSEDKDQEDAPVPQQQTFRSRSKTISDTSGEMKVEMDSGTKSEGEEDSQAFLGEKKNLGRTPNHLTLSTTSTISAGSTGSQARLIQSSHQPENYQPITVKELGSPIWKPRELPSLGEATTLPRKGKSAGEFADMSSSHSASRKSLIEINNCAQQPNFNNHV</sequence>
<dbReference type="GO" id="GO:0007264">
    <property type="term" value="P:small GTPase-mediated signal transduction"/>
    <property type="evidence" value="ECO:0007669"/>
    <property type="project" value="InterPro"/>
</dbReference>
<dbReference type="PANTHER" id="PTHR46001">
    <property type="entry name" value="TIAM (MAMMALIAN TUMOR INVASION AND METASTASIS FACTOR) HOMOLOG"/>
    <property type="match status" value="1"/>
</dbReference>
<dbReference type="SMART" id="SM00325">
    <property type="entry name" value="RhoGEF"/>
    <property type="match status" value="1"/>
</dbReference>
<protein>
    <submittedName>
        <fullName evidence="10">Protein still life, isoform SIF type 1 isoform X9</fullName>
    </submittedName>
</protein>
<feature type="region of interest" description="Disordered" evidence="3">
    <location>
        <begin position="173"/>
        <end position="206"/>
    </location>
</feature>
<dbReference type="Pfam" id="PF00169">
    <property type="entry name" value="PH"/>
    <property type="match status" value="1"/>
</dbReference>
<dbReference type="InterPro" id="IPR001331">
    <property type="entry name" value="GDS_CDC24_CS"/>
</dbReference>
<evidence type="ECO:0000259" key="5">
    <source>
        <dbReference type="PROSITE" id="PS50010"/>
    </source>
</evidence>
<dbReference type="Pfam" id="PF00621">
    <property type="entry name" value="RhoGEF"/>
    <property type="match status" value="1"/>
</dbReference>
<dbReference type="Gene3D" id="2.30.29.30">
    <property type="entry name" value="Pleckstrin-homology domain (PH domain)/Phosphotyrosine-binding domain (PTB)"/>
    <property type="match status" value="3"/>
</dbReference>
<dbReference type="Gene3D" id="1.20.900.10">
    <property type="entry name" value="Dbl homology (DH) domain"/>
    <property type="match status" value="1"/>
</dbReference>
<dbReference type="InterPro" id="IPR000219">
    <property type="entry name" value="DH_dom"/>
</dbReference>
<feature type="region of interest" description="Disordered" evidence="3">
    <location>
        <begin position="625"/>
        <end position="696"/>
    </location>
</feature>
<feature type="compositionally biased region" description="Basic and acidic residues" evidence="3">
    <location>
        <begin position="503"/>
        <end position="512"/>
    </location>
</feature>
<dbReference type="CDD" id="cd01230">
    <property type="entry name" value="PH1_Tiam1_2"/>
    <property type="match status" value="1"/>
</dbReference>
<dbReference type="SMART" id="SM00461">
    <property type="entry name" value="WH1"/>
    <property type="match status" value="1"/>
</dbReference>
<evidence type="ECO:0000313" key="9">
    <source>
        <dbReference type="Proteomes" id="UP000504618"/>
    </source>
</evidence>
<dbReference type="SMART" id="SM00228">
    <property type="entry name" value="PDZ"/>
    <property type="match status" value="1"/>
</dbReference>
<dbReference type="PROSITE" id="PS00741">
    <property type="entry name" value="DH_1"/>
    <property type="match status" value="1"/>
</dbReference>
<dbReference type="FunFam" id="2.30.29.30:FF:000337">
    <property type="entry name" value="Protein still life, isoform SIF type"/>
    <property type="match status" value="1"/>
</dbReference>
<feature type="region of interest" description="Disordered" evidence="3">
    <location>
        <begin position="219"/>
        <end position="368"/>
    </location>
</feature>
<organism evidence="9 10">
    <name type="scientific">Temnothorax curvispinosus</name>
    <dbReference type="NCBI Taxonomy" id="300111"/>
    <lineage>
        <taxon>Eukaryota</taxon>
        <taxon>Metazoa</taxon>
        <taxon>Ecdysozoa</taxon>
        <taxon>Arthropoda</taxon>
        <taxon>Hexapoda</taxon>
        <taxon>Insecta</taxon>
        <taxon>Pterygota</taxon>
        <taxon>Neoptera</taxon>
        <taxon>Endopterygota</taxon>
        <taxon>Hymenoptera</taxon>
        <taxon>Apocrita</taxon>
        <taxon>Aculeata</taxon>
        <taxon>Formicoidea</taxon>
        <taxon>Formicidae</taxon>
        <taxon>Myrmicinae</taxon>
        <taxon>Temnothorax</taxon>
    </lineage>
</organism>
<evidence type="ECO:0000259" key="4">
    <source>
        <dbReference type="PROSITE" id="PS50003"/>
    </source>
</evidence>
<feature type="domain" description="RBD" evidence="8">
    <location>
        <begin position="1062"/>
        <end position="1129"/>
    </location>
</feature>
<dbReference type="GO" id="GO:0005085">
    <property type="term" value="F:guanyl-nucleotide exchange factor activity"/>
    <property type="evidence" value="ECO:0007669"/>
    <property type="project" value="UniProtKB-KW"/>
</dbReference>
<dbReference type="InterPro" id="IPR003116">
    <property type="entry name" value="RBD_dom"/>
</dbReference>
<feature type="domain" description="DH" evidence="5">
    <location>
        <begin position="1356"/>
        <end position="1550"/>
    </location>
</feature>
<dbReference type="GeneID" id="112457825"/>
<feature type="region of interest" description="Disordered" evidence="3">
    <location>
        <begin position="1900"/>
        <end position="1953"/>
    </location>
</feature>
<dbReference type="CDD" id="cd01255">
    <property type="entry name" value="PH2_Tiam1_2"/>
    <property type="match status" value="1"/>
</dbReference>
<feature type="region of interest" description="Disordered" evidence="3">
    <location>
        <begin position="1323"/>
        <end position="1349"/>
    </location>
</feature>
<evidence type="ECO:0000256" key="1">
    <source>
        <dbReference type="ARBA" id="ARBA00022658"/>
    </source>
</evidence>
<dbReference type="Gene3D" id="6.10.140.680">
    <property type="match status" value="1"/>
</dbReference>
<dbReference type="InterPro" id="IPR035899">
    <property type="entry name" value="DBL_dom_sf"/>
</dbReference>
<feature type="compositionally biased region" description="Basic and acidic residues" evidence="3">
    <location>
        <begin position="279"/>
        <end position="288"/>
    </location>
</feature>
<dbReference type="PROSITE" id="PS50898">
    <property type="entry name" value="RBD"/>
    <property type="match status" value="1"/>
</dbReference>
<dbReference type="PROSITE" id="PS50106">
    <property type="entry name" value="PDZ"/>
    <property type="match status" value="1"/>
</dbReference>
<dbReference type="SUPFAM" id="SSF50729">
    <property type="entry name" value="PH domain-like"/>
    <property type="match status" value="3"/>
</dbReference>
<feature type="domain" description="WH1" evidence="7">
    <location>
        <begin position="47"/>
        <end position="165"/>
    </location>
</feature>
<evidence type="ECO:0000259" key="7">
    <source>
        <dbReference type="PROSITE" id="PS50229"/>
    </source>
</evidence>
<feature type="compositionally biased region" description="Low complexity" evidence="3">
    <location>
        <begin position="1331"/>
        <end position="1342"/>
    </location>
</feature>
<feature type="compositionally biased region" description="Low complexity" evidence="3">
    <location>
        <begin position="1749"/>
        <end position="1763"/>
    </location>
</feature>
<dbReference type="InterPro" id="IPR001478">
    <property type="entry name" value="PDZ"/>
</dbReference>
<feature type="compositionally biased region" description="Polar residues" evidence="3">
    <location>
        <begin position="346"/>
        <end position="359"/>
    </location>
</feature>
<dbReference type="CTD" id="43892"/>
<evidence type="ECO:0000259" key="8">
    <source>
        <dbReference type="PROSITE" id="PS50898"/>
    </source>
</evidence>
<feature type="compositionally biased region" description="Basic and acidic residues" evidence="3">
    <location>
        <begin position="650"/>
        <end position="684"/>
    </location>
</feature>
<dbReference type="Proteomes" id="UP000504618">
    <property type="component" value="Unplaced"/>
</dbReference>
<keyword evidence="2" id="KW-0677">Repeat</keyword>
<keyword evidence="1" id="KW-0344">Guanine-nucleotide releasing factor</keyword>
<dbReference type="Gene3D" id="2.30.42.10">
    <property type="match status" value="1"/>
</dbReference>
<dbReference type="FunFam" id="2.30.29.30:FF:000065">
    <property type="entry name" value="T cell lymphoma invasion and metastasis 1"/>
    <property type="match status" value="1"/>
</dbReference>
<dbReference type="InterPro" id="IPR001849">
    <property type="entry name" value="PH_domain"/>
</dbReference>
<dbReference type="SMART" id="SM00455">
    <property type="entry name" value="RBD"/>
    <property type="match status" value="1"/>
</dbReference>
<feature type="compositionally biased region" description="Polar residues" evidence="3">
    <location>
        <begin position="1805"/>
        <end position="1821"/>
    </location>
</feature>
<name>A0A6J1Q5C7_9HYME</name>
<feature type="compositionally biased region" description="Low complexity" evidence="3">
    <location>
        <begin position="1032"/>
        <end position="1049"/>
    </location>
</feature>
<dbReference type="CDD" id="cd00160">
    <property type="entry name" value="RhoGEF"/>
    <property type="match status" value="1"/>
</dbReference>
<dbReference type="SUPFAM" id="SSF48065">
    <property type="entry name" value="DBL homology domain (DH-domain)"/>
    <property type="match status" value="1"/>
</dbReference>
<dbReference type="InterPro" id="IPR000697">
    <property type="entry name" value="WH1/EVH1_dom"/>
</dbReference>
<proteinExistence type="predicted"/>
<dbReference type="SMART" id="SM00233">
    <property type="entry name" value="PH"/>
    <property type="match status" value="2"/>
</dbReference>
<evidence type="ECO:0000313" key="10">
    <source>
        <dbReference type="RefSeq" id="XP_024876873.1"/>
    </source>
</evidence>
<dbReference type="Pfam" id="PF18385">
    <property type="entry name" value="Tiam_CC_Ex"/>
    <property type="match status" value="1"/>
</dbReference>
<reference evidence="10" key="1">
    <citation type="submission" date="2025-08" db="UniProtKB">
        <authorList>
            <consortium name="RefSeq"/>
        </authorList>
    </citation>
    <scope>IDENTIFICATION</scope>
    <source>
        <tissue evidence="10">Whole body</tissue>
    </source>
</reference>
<dbReference type="CDD" id="cd00136">
    <property type="entry name" value="PDZ_canonical"/>
    <property type="match status" value="1"/>
</dbReference>
<dbReference type="SUPFAM" id="SSF50156">
    <property type="entry name" value="PDZ domain-like"/>
    <property type="match status" value="1"/>
</dbReference>
<dbReference type="Pfam" id="PF23014">
    <property type="entry name" value="PH_Tiam1"/>
    <property type="match status" value="1"/>
</dbReference>
<dbReference type="Pfam" id="PF02196">
    <property type="entry name" value="RBD"/>
    <property type="match status" value="1"/>
</dbReference>
<keyword evidence="9" id="KW-1185">Reference proteome</keyword>
<dbReference type="PROSITE" id="PS50010">
    <property type="entry name" value="DH_2"/>
    <property type="match status" value="1"/>
</dbReference>
<dbReference type="InterPro" id="IPR055230">
    <property type="entry name" value="PH_Tiam1/2"/>
</dbReference>
<feature type="region of interest" description="Disordered" evidence="3">
    <location>
        <begin position="479"/>
        <end position="519"/>
    </location>
</feature>